<dbReference type="OMA" id="FTANMNT"/>
<dbReference type="GO" id="GO:0005886">
    <property type="term" value="C:plasma membrane"/>
    <property type="evidence" value="ECO:0007669"/>
    <property type="project" value="UniProtKB-SubCell"/>
</dbReference>
<dbReference type="GO" id="GO:0008360">
    <property type="term" value="P:regulation of cell shape"/>
    <property type="evidence" value="ECO:0007669"/>
    <property type="project" value="UniProtKB-KW"/>
</dbReference>
<sequence length="600" mass="68565">MKVILKGRYMFGLLLLFFVFFSYLFTLFKMQIGKHLFYDREATVLLSRVEKIKASRGEILDSNFNVLANNLTAFVLKVSLEQYYGMSLEDRDEMLDFLSSILGIERELILSKIEAPRGYLKDVEIVELSPEMLFRVAEKRSYYPAFLWTYSFKRNYLVDDSCSHPIGYVGRINQRELRSFYNVKGYDNNSTIGKLGIEQIYDSYIRGKEGLIKYRVDSRERKMDSGSIIEHMTPGNNIVLNINKDIQLLAKNTLGKRYGTVVVLKPSTGGVLALHNYPYYSMNDVYNKYSKEDYSFLNRAIQSVYPPASVFKLVLTTALLEEKVLDRARKIYCPGYFRVGNRVFHCWQRGGHGYVDLEHAVAHSCNVYFYILGLKYLGVEKIFKYAKEYGFGEKTGIDLPNEVSGLIPSPEWKEKFFNQPWVGGDTVNFSIGQGFLNATPMQIANMIAMIANEGVIYKPRIVNRILNGSTNEVILENVPEVLKKTDIISQNTFKFLKKYMRNVITYGTARNSVLTKAVEVGGKTGTGQTGVTGLENSSFVALAPYNASPSEQVVIFSLVEGRSNTDNMWSAKSVDLMMQGIFANQSYEDILKEYRPWYIR</sequence>
<evidence type="ECO:0000256" key="14">
    <source>
        <dbReference type="SAM" id="Phobius"/>
    </source>
</evidence>
<keyword evidence="13" id="KW-0961">Cell wall biogenesis/degradation</keyword>
<evidence type="ECO:0000256" key="2">
    <source>
        <dbReference type="ARBA" id="ARBA00004236"/>
    </source>
</evidence>
<dbReference type="SUPFAM" id="SSF56601">
    <property type="entry name" value="beta-lactamase/transpeptidase-like"/>
    <property type="match status" value="1"/>
</dbReference>
<evidence type="ECO:0000256" key="13">
    <source>
        <dbReference type="ARBA" id="ARBA00023316"/>
    </source>
</evidence>
<protein>
    <submittedName>
        <fullName evidence="17">Penicillin-binding protein 2</fullName>
    </submittedName>
</protein>
<dbReference type="NCBIfam" id="TIGR03423">
    <property type="entry name" value="pbp2_mrdA"/>
    <property type="match status" value="1"/>
</dbReference>
<dbReference type="InterPro" id="IPR017790">
    <property type="entry name" value="Penicillin-binding_protein_2"/>
</dbReference>
<keyword evidence="3" id="KW-1003">Cell membrane</keyword>
<dbReference type="GO" id="GO:0009002">
    <property type="term" value="F:serine-type D-Ala-D-Ala carboxypeptidase activity"/>
    <property type="evidence" value="ECO:0007669"/>
    <property type="project" value="InterPro"/>
</dbReference>
<dbReference type="GO" id="GO:0009252">
    <property type="term" value="P:peptidoglycan biosynthetic process"/>
    <property type="evidence" value="ECO:0007669"/>
    <property type="project" value="UniProtKB-KW"/>
</dbReference>
<evidence type="ECO:0000256" key="1">
    <source>
        <dbReference type="ARBA" id="ARBA00004167"/>
    </source>
</evidence>
<keyword evidence="4" id="KW-0997">Cell inner membrane</keyword>
<evidence type="ECO:0000259" key="15">
    <source>
        <dbReference type="Pfam" id="PF00905"/>
    </source>
</evidence>
<evidence type="ECO:0000256" key="7">
    <source>
        <dbReference type="ARBA" id="ARBA00022692"/>
    </source>
</evidence>
<dbReference type="Pfam" id="PF03717">
    <property type="entry name" value="PBP_dimer"/>
    <property type="match status" value="1"/>
</dbReference>
<evidence type="ECO:0000256" key="12">
    <source>
        <dbReference type="ARBA" id="ARBA00023136"/>
    </source>
</evidence>
<dbReference type="GO" id="GO:0071555">
    <property type="term" value="P:cell wall organization"/>
    <property type="evidence" value="ECO:0007669"/>
    <property type="project" value="UniProtKB-KW"/>
</dbReference>
<dbReference type="Pfam" id="PF00905">
    <property type="entry name" value="Transpeptidase"/>
    <property type="match status" value="1"/>
</dbReference>
<dbReference type="EMBL" id="CP015629">
    <property type="protein sequence ID" value="ANF34168.1"/>
    <property type="molecule type" value="Genomic_DNA"/>
</dbReference>
<keyword evidence="9" id="KW-0133">Cell shape</keyword>
<reference evidence="17 18" key="1">
    <citation type="submission" date="2016-05" db="EMBL/GenBank/DDBJ databases">
        <title>Chromosome and linear plasmid sequence of a 2015 human isolate of tick-borne relapsing fever spirochete, Borrelia turicatae.</title>
        <authorList>
            <person name="Kingry L.C."/>
            <person name="Dhwani B."/>
            <person name="Replogle A."/>
            <person name="Sexton C."/>
            <person name="Rowe L."/>
            <person name="Stermole B.M."/>
            <person name="Christensen A.M."/>
            <person name="Schriefer M.E."/>
        </authorList>
    </citation>
    <scope>NUCLEOTIDE SEQUENCE [LARGE SCALE GENOMIC DNA]</scope>
    <source>
        <strain evidence="17 18">BTE5EL</strain>
    </source>
</reference>
<evidence type="ECO:0000313" key="18">
    <source>
        <dbReference type="Proteomes" id="UP000264231"/>
    </source>
</evidence>
<keyword evidence="11 14" id="KW-1133">Transmembrane helix</keyword>
<name>A0A172XCA2_BORTU</name>
<dbReference type="AlphaFoldDB" id="A0A172XCA2"/>
<keyword evidence="7 14" id="KW-0812">Transmembrane</keyword>
<dbReference type="Proteomes" id="UP000264231">
    <property type="component" value="Chromosome"/>
</dbReference>
<keyword evidence="6" id="KW-0645">Protease</keyword>
<dbReference type="PANTHER" id="PTHR30627:SF2">
    <property type="entry name" value="PEPTIDOGLYCAN D,D-TRANSPEPTIDASE MRDA"/>
    <property type="match status" value="1"/>
</dbReference>
<evidence type="ECO:0000256" key="6">
    <source>
        <dbReference type="ARBA" id="ARBA00022670"/>
    </source>
</evidence>
<dbReference type="GO" id="GO:0006508">
    <property type="term" value="P:proteolysis"/>
    <property type="evidence" value="ECO:0007669"/>
    <property type="project" value="UniProtKB-KW"/>
</dbReference>
<keyword evidence="10" id="KW-0573">Peptidoglycan synthesis</keyword>
<dbReference type="Gene3D" id="3.40.710.10">
    <property type="entry name" value="DD-peptidase/beta-lactamase superfamily"/>
    <property type="match status" value="1"/>
</dbReference>
<dbReference type="InterPro" id="IPR001460">
    <property type="entry name" value="PCN-bd_Tpept"/>
</dbReference>
<feature type="transmembrane region" description="Helical" evidence="14">
    <location>
        <begin position="9"/>
        <end position="28"/>
    </location>
</feature>
<accession>A0A172XCA2</accession>
<dbReference type="GO" id="GO:0008658">
    <property type="term" value="F:penicillin binding"/>
    <property type="evidence" value="ECO:0007669"/>
    <property type="project" value="InterPro"/>
</dbReference>
<evidence type="ECO:0000256" key="5">
    <source>
        <dbReference type="ARBA" id="ARBA00022645"/>
    </source>
</evidence>
<evidence type="ECO:0000256" key="3">
    <source>
        <dbReference type="ARBA" id="ARBA00022475"/>
    </source>
</evidence>
<dbReference type="Gene3D" id="3.90.1310.10">
    <property type="entry name" value="Penicillin-binding protein 2a (Domain 2)"/>
    <property type="match status" value="1"/>
</dbReference>
<evidence type="ECO:0000256" key="8">
    <source>
        <dbReference type="ARBA" id="ARBA00022801"/>
    </source>
</evidence>
<dbReference type="RefSeq" id="WP_011772652.1">
    <property type="nucleotide sequence ID" value="NZ_CP015629.1"/>
</dbReference>
<organism evidence="17 18">
    <name type="scientific">Borrelia turicatae</name>
    <dbReference type="NCBI Taxonomy" id="142"/>
    <lineage>
        <taxon>Bacteria</taxon>
        <taxon>Pseudomonadati</taxon>
        <taxon>Spirochaetota</taxon>
        <taxon>Spirochaetia</taxon>
        <taxon>Spirochaetales</taxon>
        <taxon>Borreliaceae</taxon>
        <taxon>Borrelia</taxon>
    </lineage>
</organism>
<dbReference type="InterPro" id="IPR012338">
    <property type="entry name" value="Beta-lactam/transpept-like"/>
</dbReference>
<keyword evidence="8" id="KW-0378">Hydrolase</keyword>
<keyword evidence="12 14" id="KW-0472">Membrane</keyword>
<evidence type="ECO:0000256" key="10">
    <source>
        <dbReference type="ARBA" id="ARBA00022984"/>
    </source>
</evidence>
<feature type="domain" description="Penicillin-binding protein transpeptidase" evidence="15">
    <location>
        <begin position="259"/>
        <end position="547"/>
    </location>
</feature>
<gene>
    <name evidence="17" type="ORF">A7978_03620</name>
</gene>
<evidence type="ECO:0000313" key="17">
    <source>
        <dbReference type="EMBL" id="ANF34168.1"/>
    </source>
</evidence>
<feature type="domain" description="Penicillin-binding protein dimerisation" evidence="16">
    <location>
        <begin position="51"/>
        <end position="222"/>
    </location>
</feature>
<proteinExistence type="predicted"/>
<evidence type="ECO:0000256" key="9">
    <source>
        <dbReference type="ARBA" id="ARBA00022960"/>
    </source>
</evidence>
<evidence type="ECO:0000256" key="4">
    <source>
        <dbReference type="ARBA" id="ARBA00022519"/>
    </source>
</evidence>
<comment type="subcellular location">
    <subcellularLocation>
        <location evidence="2">Cell membrane</location>
    </subcellularLocation>
    <subcellularLocation>
        <location evidence="1">Membrane</location>
        <topology evidence="1">Single-pass membrane protein</topology>
    </subcellularLocation>
</comment>
<dbReference type="InterPro" id="IPR036138">
    <property type="entry name" value="PBP_dimer_sf"/>
</dbReference>
<keyword evidence="5" id="KW-0121">Carboxypeptidase</keyword>
<dbReference type="InterPro" id="IPR005311">
    <property type="entry name" value="PBP_dimer"/>
</dbReference>
<evidence type="ECO:0000256" key="11">
    <source>
        <dbReference type="ARBA" id="ARBA00022989"/>
    </source>
</evidence>
<evidence type="ECO:0000259" key="16">
    <source>
        <dbReference type="Pfam" id="PF03717"/>
    </source>
</evidence>
<dbReference type="GO" id="GO:0071972">
    <property type="term" value="F:peptidoglycan L,D-transpeptidase activity"/>
    <property type="evidence" value="ECO:0007669"/>
    <property type="project" value="TreeGrafter"/>
</dbReference>
<dbReference type="Gene3D" id="3.30.1390.30">
    <property type="entry name" value="Penicillin-binding protein 2a, domain 3"/>
    <property type="match status" value="1"/>
</dbReference>
<dbReference type="PANTHER" id="PTHR30627">
    <property type="entry name" value="PEPTIDOGLYCAN D,D-TRANSPEPTIDASE"/>
    <property type="match status" value="1"/>
</dbReference>
<dbReference type="InterPro" id="IPR050515">
    <property type="entry name" value="Beta-lactam/transpept"/>
</dbReference>
<dbReference type="SUPFAM" id="SSF56519">
    <property type="entry name" value="Penicillin binding protein dimerisation domain"/>
    <property type="match status" value="1"/>
</dbReference>